<evidence type="ECO:0000256" key="3">
    <source>
        <dbReference type="ARBA" id="ARBA00022729"/>
    </source>
</evidence>
<dbReference type="Gene3D" id="3.40.190.10">
    <property type="entry name" value="Periplasmic binding protein-like II"/>
    <property type="match status" value="1"/>
</dbReference>
<dbReference type="SUPFAM" id="SSF53850">
    <property type="entry name" value="Periplasmic binding protein-like II"/>
    <property type="match status" value="1"/>
</dbReference>
<evidence type="ECO:0000256" key="4">
    <source>
        <dbReference type="SAM" id="SignalP"/>
    </source>
</evidence>
<dbReference type="EMBL" id="VLKL01000001">
    <property type="protein sequence ID" value="TWI11290.1"/>
    <property type="molecule type" value="Genomic_DNA"/>
</dbReference>
<dbReference type="Pfam" id="PF00496">
    <property type="entry name" value="SBP_bac_5"/>
    <property type="match status" value="1"/>
</dbReference>
<dbReference type="AlphaFoldDB" id="A0A562LUG5"/>
<feature type="chain" id="PRO_5021977056" evidence="4">
    <location>
        <begin position="24"/>
        <end position="503"/>
    </location>
</feature>
<dbReference type="GO" id="GO:0030288">
    <property type="term" value="C:outer membrane-bounded periplasmic space"/>
    <property type="evidence" value="ECO:0007669"/>
    <property type="project" value="UniProtKB-ARBA"/>
</dbReference>
<dbReference type="GO" id="GO:0015833">
    <property type="term" value="P:peptide transport"/>
    <property type="evidence" value="ECO:0007669"/>
    <property type="project" value="TreeGrafter"/>
</dbReference>
<organism evidence="6 7">
    <name type="scientific">Bradyrhizobium daqingense</name>
    <dbReference type="NCBI Taxonomy" id="993502"/>
    <lineage>
        <taxon>Bacteria</taxon>
        <taxon>Pseudomonadati</taxon>
        <taxon>Pseudomonadota</taxon>
        <taxon>Alphaproteobacteria</taxon>
        <taxon>Hyphomicrobiales</taxon>
        <taxon>Nitrobacteraceae</taxon>
        <taxon>Bradyrhizobium</taxon>
    </lineage>
</organism>
<keyword evidence="3 4" id="KW-0732">Signal</keyword>
<dbReference type="Proteomes" id="UP000317176">
    <property type="component" value="Unassembled WGS sequence"/>
</dbReference>
<comment type="caution">
    <text evidence="6">The sequence shown here is derived from an EMBL/GenBank/DDBJ whole genome shotgun (WGS) entry which is preliminary data.</text>
</comment>
<dbReference type="Gene3D" id="3.90.76.10">
    <property type="entry name" value="Dipeptide-binding Protein, Domain 1"/>
    <property type="match status" value="1"/>
</dbReference>
<dbReference type="GO" id="GO:0043190">
    <property type="term" value="C:ATP-binding cassette (ABC) transporter complex"/>
    <property type="evidence" value="ECO:0007669"/>
    <property type="project" value="InterPro"/>
</dbReference>
<evidence type="ECO:0000313" key="6">
    <source>
        <dbReference type="EMBL" id="TWI11290.1"/>
    </source>
</evidence>
<dbReference type="FunFam" id="3.40.190.10:FF:000290">
    <property type="entry name" value="Putative ABC transporter substrate-binding protein"/>
    <property type="match status" value="1"/>
</dbReference>
<keyword evidence="7" id="KW-1185">Reference proteome</keyword>
<dbReference type="Gene3D" id="3.10.105.10">
    <property type="entry name" value="Dipeptide-binding Protein, Domain 3"/>
    <property type="match status" value="1"/>
</dbReference>
<dbReference type="InterPro" id="IPR030678">
    <property type="entry name" value="Peptide/Ni-bd"/>
</dbReference>
<proteinExistence type="inferred from homology"/>
<dbReference type="RefSeq" id="WP_145628018.1">
    <property type="nucleotide sequence ID" value="NZ_CP088014.1"/>
</dbReference>
<evidence type="ECO:0000313" key="7">
    <source>
        <dbReference type="Proteomes" id="UP000317176"/>
    </source>
</evidence>
<dbReference type="GO" id="GO:1904680">
    <property type="term" value="F:peptide transmembrane transporter activity"/>
    <property type="evidence" value="ECO:0007669"/>
    <property type="project" value="TreeGrafter"/>
</dbReference>
<accession>A0A562LUG5</accession>
<dbReference type="InterPro" id="IPR039424">
    <property type="entry name" value="SBP_5"/>
</dbReference>
<protein>
    <submittedName>
        <fullName evidence="6">Peptide/nickel transport system substrate-binding protein</fullName>
    </submittedName>
</protein>
<feature type="signal peptide" evidence="4">
    <location>
        <begin position="1"/>
        <end position="23"/>
    </location>
</feature>
<dbReference type="PANTHER" id="PTHR30290">
    <property type="entry name" value="PERIPLASMIC BINDING COMPONENT OF ABC TRANSPORTER"/>
    <property type="match status" value="1"/>
</dbReference>
<dbReference type="PANTHER" id="PTHR30290:SF38">
    <property type="entry name" value="D,D-DIPEPTIDE-BINDING PERIPLASMIC PROTEIN DDPA-RELATED"/>
    <property type="match status" value="1"/>
</dbReference>
<sequence>MSIMRVTILTSALLASLMGAAQAQTTLRIGIAEDPDILDPSIGRTYVGRIVFSAFCDKLFDIDEKLNIVPQLALSHETSADGKEMTIKLRPGVKFHDGEPLDAEAAKFSIERHMTLPTSFRKSELASVDHVEVVDPLTIKLVLKTPYSPLIAQLTDRSGMMVSPKAAKAAGEKFGLHPVCAGPYKFVERVQQDRMVFEKFADYWNKDNIHIDRVVFQPIVDATVRLANLKSGALDLIERVLATDIKDVRADSRLVLSTAPELGYLGLTVNIGNDKSKGPLSQSAKVRQALDLSIDREALNQVVFNGEFTPGNQWVSPTHPYYQNAFPVRGRDVAKAKALLKEAGVTPPVTVDYMVPKGAENEAVAQVVQSMAAEAGFDIKIRAVEFATTFKQAQAGEFQVFQINWSGRIDPDGNSYIFMRSKAPQNDGGFSNPEADKLMEEGRATANVDERKAIYAKLTKILLDDLPIIYIYHRTLLIAHTKKLDGYRQMPDGLVRVVGLKFK</sequence>
<evidence type="ECO:0000256" key="2">
    <source>
        <dbReference type="ARBA" id="ARBA00005695"/>
    </source>
</evidence>
<dbReference type="OrthoDB" id="9803988at2"/>
<dbReference type="CDD" id="cd08511">
    <property type="entry name" value="PBP2_NikA_DppA_OppA_like_5"/>
    <property type="match status" value="1"/>
</dbReference>
<dbReference type="FunFam" id="3.90.76.10:FF:000019">
    <property type="entry name" value="ABC transporter substrate-binding protein"/>
    <property type="match status" value="1"/>
</dbReference>
<comment type="similarity">
    <text evidence="2">Belongs to the bacterial solute-binding protein 5 family.</text>
</comment>
<name>A0A562LUG5_9BRAD</name>
<comment type="subcellular location">
    <subcellularLocation>
        <location evidence="1">Periplasm</location>
    </subcellularLocation>
</comment>
<evidence type="ECO:0000259" key="5">
    <source>
        <dbReference type="Pfam" id="PF00496"/>
    </source>
</evidence>
<reference evidence="6 7" key="1">
    <citation type="journal article" date="2015" name="Stand. Genomic Sci.">
        <title>Genomic Encyclopedia of Bacterial and Archaeal Type Strains, Phase III: the genomes of soil and plant-associated and newly described type strains.</title>
        <authorList>
            <person name="Whitman W.B."/>
            <person name="Woyke T."/>
            <person name="Klenk H.P."/>
            <person name="Zhou Y."/>
            <person name="Lilburn T.G."/>
            <person name="Beck B.J."/>
            <person name="De Vos P."/>
            <person name="Vandamme P."/>
            <person name="Eisen J.A."/>
            <person name="Garrity G."/>
            <person name="Hugenholtz P."/>
            <person name="Kyrpides N.C."/>
        </authorList>
    </citation>
    <scope>NUCLEOTIDE SEQUENCE [LARGE SCALE GENOMIC DNA]</scope>
    <source>
        <strain evidence="6 7">CGMCC 1.10947</strain>
    </source>
</reference>
<dbReference type="PIRSF" id="PIRSF002741">
    <property type="entry name" value="MppA"/>
    <property type="match status" value="1"/>
</dbReference>
<gene>
    <name evidence="6" type="ORF">IQ17_00440</name>
</gene>
<dbReference type="InterPro" id="IPR000914">
    <property type="entry name" value="SBP_5_dom"/>
</dbReference>
<feature type="domain" description="Solute-binding protein family 5" evidence="5">
    <location>
        <begin position="67"/>
        <end position="424"/>
    </location>
</feature>
<evidence type="ECO:0000256" key="1">
    <source>
        <dbReference type="ARBA" id="ARBA00004418"/>
    </source>
</evidence>